<accession>A0A3G9JIK3</accession>
<evidence type="ECO:0008006" key="5">
    <source>
        <dbReference type="Google" id="ProtNLM"/>
    </source>
</evidence>
<sequence length="104" mass="11855">MTAKKKQAIGKKAVVSVILIMLSIAIYVNIASNVKRVRTQRAQYQALVKQRDALKKERSALETEVKNLNDDDYVVKYARDHYIFTKGSEKAVVLPDDSESRKQE</sequence>
<dbReference type="InParanoid" id="A0A3G9JIK3"/>
<dbReference type="AlphaFoldDB" id="A0A3G9JIK3"/>
<keyword evidence="4" id="KW-1185">Reference proteome</keyword>
<keyword evidence="2" id="KW-0472">Membrane</keyword>
<dbReference type="GO" id="GO:0051301">
    <property type="term" value="P:cell division"/>
    <property type="evidence" value="ECO:0007669"/>
    <property type="project" value="InterPro"/>
</dbReference>
<dbReference type="Proteomes" id="UP000268059">
    <property type="component" value="Chromosome"/>
</dbReference>
<protein>
    <recommendedName>
        <fullName evidence="5">Septum formation initiator</fullName>
    </recommendedName>
</protein>
<dbReference type="InterPro" id="IPR039076">
    <property type="entry name" value="DivIC"/>
</dbReference>
<feature type="coiled-coil region" evidence="1">
    <location>
        <begin position="37"/>
        <end position="71"/>
    </location>
</feature>
<dbReference type="Pfam" id="PF04977">
    <property type="entry name" value="DivIC"/>
    <property type="match status" value="1"/>
</dbReference>
<feature type="transmembrane region" description="Helical" evidence="2">
    <location>
        <begin position="12"/>
        <end position="30"/>
    </location>
</feature>
<keyword evidence="2" id="KW-0812">Transmembrane</keyword>
<evidence type="ECO:0000313" key="3">
    <source>
        <dbReference type="EMBL" id="BBH25751.1"/>
    </source>
</evidence>
<dbReference type="PANTHER" id="PTHR40027">
    <property type="entry name" value="CELL DIVISION PROTEIN DIVIC"/>
    <property type="match status" value="1"/>
</dbReference>
<dbReference type="OrthoDB" id="1652700at2"/>
<dbReference type="InterPro" id="IPR007060">
    <property type="entry name" value="FtsL/DivIC"/>
</dbReference>
<evidence type="ECO:0000256" key="2">
    <source>
        <dbReference type="SAM" id="Phobius"/>
    </source>
</evidence>
<evidence type="ECO:0000256" key="1">
    <source>
        <dbReference type="SAM" id="Coils"/>
    </source>
</evidence>
<name>A0A3G9JIK3_9FIRM</name>
<reference evidence="3 4" key="1">
    <citation type="submission" date="2018-11" db="EMBL/GenBank/DDBJ databases">
        <title>Novel Erysipelotrichaceae bacterium isolated from small intestine of a swine.</title>
        <authorList>
            <person name="Kim J.S."/>
            <person name="Choe H."/>
            <person name="Lee Y.R."/>
            <person name="Kim K.M."/>
            <person name="Park D.S."/>
        </authorList>
    </citation>
    <scope>NUCLEOTIDE SEQUENCE [LARGE SCALE GENOMIC DNA]</scope>
    <source>
        <strain evidence="3 4">SG0102</strain>
    </source>
</reference>
<dbReference type="EMBL" id="AP019309">
    <property type="protein sequence ID" value="BBH25751.1"/>
    <property type="molecule type" value="Genomic_DNA"/>
</dbReference>
<organism evidence="3 4">
    <name type="scientific">Intestinibaculum porci</name>
    <dbReference type="NCBI Taxonomy" id="2487118"/>
    <lineage>
        <taxon>Bacteria</taxon>
        <taxon>Bacillati</taxon>
        <taxon>Bacillota</taxon>
        <taxon>Erysipelotrichia</taxon>
        <taxon>Erysipelotrichales</taxon>
        <taxon>Erysipelotrichaceae</taxon>
        <taxon>Intestinibaculum</taxon>
    </lineage>
</organism>
<keyword evidence="2" id="KW-1133">Transmembrane helix</keyword>
<dbReference type="RefSeq" id="WP_125118674.1">
    <property type="nucleotide sequence ID" value="NZ_AP019309.1"/>
</dbReference>
<dbReference type="PANTHER" id="PTHR40027:SF1">
    <property type="entry name" value="CELL DIVISION PROTEIN DIVIC"/>
    <property type="match status" value="1"/>
</dbReference>
<evidence type="ECO:0000313" key="4">
    <source>
        <dbReference type="Proteomes" id="UP000268059"/>
    </source>
</evidence>
<keyword evidence="1" id="KW-0175">Coiled coil</keyword>
<dbReference type="KEGG" id="ebm:SG0102_06850"/>
<gene>
    <name evidence="3" type="ORF">SG0102_06850</name>
</gene>
<proteinExistence type="predicted"/>